<evidence type="ECO:0000256" key="7">
    <source>
        <dbReference type="RuleBase" id="RU000461"/>
    </source>
</evidence>
<organism evidence="8 9">
    <name type="scientific">Nonomuraea zeae</name>
    <dbReference type="NCBI Taxonomy" id="1642303"/>
    <lineage>
        <taxon>Bacteria</taxon>
        <taxon>Bacillati</taxon>
        <taxon>Actinomycetota</taxon>
        <taxon>Actinomycetes</taxon>
        <taxon>Streptosporangiales</taxon>
        <taxon>Streptosporangiaceae</taxon>
        <taxon>Nonomuraea</taxon>
    </lineage>
</organism>
<dbReference type="PANTHER" id="PTHR46696">
    <property type="entry name" value="P450, PUTATIVE (EUROFUNG)-RELATED"/>
    <property type="match status" value="1"/>
</dbReference>
<dbReference type="GO" id="GO:0005506">
    <property type="term" value="F:iron ion binding"/>
    <property type="evidence" value="ECO:0007669"/>
    <property type="project" value="InterPro"/>
</dbReference>
<keyword evidence="6 7" id="KW-0503">Monooxygenase</keyword>
<dbReference type="Proteomes" id="UP000306628">
    <property type="component" value="Unassembled WGS sequence"/>
</dbReference>
<gene>
    <name evidence="8" type="ORF">ETD85_47520</name>
</gene>
<evidence type="ECO:0000256" key="1">
    <source>
        <dbReference type="ARBA" id="ARBA00010617"/>
    </source>
</evidence>
<sequence>MDSPTGPYVIDPTGRDIPAEAERIRALGPAARVVLPGGVPAWAVSEQEVLRRLLTDPRVSKDAYLHWPAWIKGEITPDWPLFAWVAVRNMLTAYGPDHRRLRGLISSAFTVRRTAALRPRIEAIAESLLDELASAPQGTPVDLRERFAYPLPIRVICDLFGVADESAAQEIRRCVDAFFHTGKEAVDAATAYPRLQEILRGLVAEKRERPGDDLSTALIAARDKDAAPLSEDELVDTLVLFLSAGHETTVNLLDNAIFAMLTHPDQLGLVRAGQVTWDEVVEESLRSHAPVANLPLRFAVEDIDLADGVTLRAGDAILACYGAAGRDPLVHDRDPGRFDITRVSKEHLAFGYGVHRCLGAPLARLEATIALPALFDRYPGLRLAAEPGELLPVESFISDGHRALPAWLTP</sequence>
<name>A0A5S4FSR0_9ACTN</name>
<keyword evidence="5 7" id="KW-0408">Iron</keyword>
<reference evidence="8 9" key="1">
    <citation type="submission" date="2019-05" db="EMBL/GenBank/DDBJ databases">
        <title>Draft genome sequence of Nonomuraea zeae DSM 100528.</title>
        <authorList>
            <person name="Saricaoglu S."/>
            <person name="Isik K."/>
        </authorList>
    </citation>
    <scope>NUCLEOTIDE SEQUENCE [LARGE SCALE GENOMIC DNA]</scope>
    <source>
        <strain evidence="8 9">DSM 100528</strain>
    </source>
</reference>
<comment type="caution">
    <text evidence="8">The sequence shown here is derived from an EMBL/GenBank/DDBJ whole genome shotgun (WGS) entry which is preliminary data.</text>
</comment>
<keyword evidence="9" id="KW-1185">Reference proteome</keyword>
<dbReference type="GO" id="GO:0016705">
    <property type="term" value="F:oxidoreductase activity, acting on paired donors, with incorporation or reduction of molecular oxygen"/>
    <property type="evidence" value="ECO:0007669"/>
    <property type="project" value="InterPro"/>
</dbReference>
<dbReference type="InterPro" id="IPR001128">
    <property type="entry name" value="Cyt_P450"/>
</dbReference>
<evidence type="ECO:0000313" key="9">
    <source>
        <dbReference type="Proteomes" id="UP000306628"/>
    </source>
</evidence>
<dbReference type="AlphaFoldDB" id="A0A5S4FSR0"/>
<dbReference type="RefSeq" id="WP_138696448.1">
    <property type="nucleotide sequence ID" value="NZ_JBHSAZ010000026.1"/>
</dbReference>
<proteinExistence type="inferred from homology"/>
<dbReference type="PRINTS" id="PR00385">
    <property type="entry name" value="P450"/>
</dbReference>
<evidence type="ECO:0000313" key="8">
    <source>
        <dbReference type="EMBL" id="TMR23709.1"/>
    </source>
</evidence>
<dbReference type="Pfam" id="PF00067">
    <property type="entry name" value="p450"/>
    <property type="match status" value="2"/>
</dbReference>
<accession>A0A5S4FSR0</accession>
<dbReference type="SUPFAM" id="SSF48264">
    <property type="entry name" value="Cytochrome P450"/>
    <property type="match status" value="1"/>
</dbReference>
<dbReference type="InterPro" id="IPR017972">
    <property type="entry name" value="Cyt_P450_CS"/>
</dbReference>
<evidence type="ECO:0000256" key="5">
    <source>
        <dbReference type="ARBA" id="ARBA00023004"/>
    </source>
</evidence>
<dbReference type="PANTHER" id="PTHR46696:SF1">
    <property type="entry name" value="CYTOCHROME P450 YJIB-RELATED"/>
    <property type="match status" value="1"/>
</dbReference>
<dbReference type="GO" id="GO:0020037">
    <property type="term" value="F:heme binding"/>
    <property type="evidence" value="ECO:0007669"/>
    <property type="project" value="InterPro"/>
</dbReference>
<dbReference type="PROSITE" id="PS00086">
    <property type="entry name" value="CYTOCHROME_P450"/>
    <property type="match status" value="1"/>
</dbReference>
<evidence type="ECO:0000256" key="2">
    <source>
        <dbReference type="ARBA" id="ARBA00022617"/>
    </source>
</evidence>
<dbReference type="CDD" id="cd11029">
    <property type="entry name" value="CYP107-like"/>
    <property type="match status" value="1"/>
</dbReference>
<keyword evidence="3 7" id="KW-0479">Metal-binding</keyword>
<evidence type="ECO:0000256" key="6">
    <source>
        <dbReference type="ARBA" id="ARBA00023033"/>
    </source>
</evidence>
<keyword evidence="2 7" id="KW-0349">Heme</keyword>
<dbReference type="Gene3D" id="1.10.630.10">
    <property type="entry name" value="Cytochrome P450"/>
    <property type="match status" value="1"/>
</dbReference>
<dbReference type="PRINTS" id="PR00359">
    <property type="entry name" value="BP450"/>
</dbReference>
<evidence type="ECO:0000256" key="4">
    <source>
        <dbReference type="ARBA" id="ARBA00023002"/>
    </source>
</evidence>
<dbReference type="FunFam" id="1.10.630.10:FF:000018">
    <property type="entry name" value="Cytochrome P450 monooxygenase"/>
    <property type="match status" value="1"/>
</dbReference>
<evidence type="ECO:0000256" key="3">
    <source>
        <dbReference type="ARBA" id="ARBA00022723"/>
    </source>
</evidence>
<comment type="similarity">
    <text evidence="1 7">Belongs to the cytochrome P450 family.</text>
</comment>
<dbReference type="EMBL" id="VCKX01000251">
    <property type="protein sequence ID" value="TMR23709.1"/>
    <property type="molecule type" value="Genomic_DNA"/>
</dbReference>
<protein>
    <submittedName>
        <fullName evidence="8">Cytochrome P450</fullName>
    </submittedName>
</protein>
<dbReference type="InterPro" id="IPR002397">
    <property type="entry name" value="Cyt_P450_B"/>
</dbReference>
<dbReference type="InterPro" id="IPR036396">
    <property type="entry name" value="Cyt_P450_sf"/>
</dbReference>
<dbReference type="OrthoDB" id="4133219at2"/>
<keyword evidence="4 7" id="KW-0560">Oxidoreductase</keyword>
<dbReference type="GO" id="GO:0004497">
    <property type="term" value="F:monooxygenase activity"/>
    <property type="evidence" value="ECO:0007669"/>
    <property type="project" value="UniProtKB-KW"/>
</dbReference>